<dbReference type="Pfam" id="PF00266">
    <property type="entry name" value="Aminotran_5"/>
    <property type="match status" value="1"/>
</dbReference>
<dbReference type="eggNOG" id="COG0520">
    <property type="taxonomic scope" value="Bacteria"/>
</dbReference>
<sequence length="420" mass="44459">MRSDAMVFDVARVRGLYVSLSDGWTYLNAQENAQVPEKVSTGVAMAFRTAASIAMLEPATGSHSKSQLVGQQLGISQVEAARRAIADLVGATPERVVLGPNKQMLMRSLADALRPILRPNTSVVLCRSDEPTTTQHFQNFDASVMWAEPDLGTGELPAWQFSRLVSGSTRLVVLPAAHRLVGTITPVSEISDTVHSASRAWVLVDASAIAPYRSIDMEIMGADIIAVECAPLGGPQIAALAFRDTTMFPRLAAVNPLAPHDSAQKLELGALPIGLLGGVAPAIEHLAGLDEYARGTRRTRLTSSFADLAHYHYFLTHHLVESLHGLGNVHLLGISGEAAGLGVTAIDRVPRVTFLVPGVSAETVQQRLMANGIVTSVSPHDPLLEAMGAGEAGGSVTVGLSPFNTTHDIDQLTRALASLA</sequence>
<keyword evidence="2" id="KW-0808">Transferase</keyword>
<dbReference type="Gene3D" id="3.90.1150.10">
    <property type="entry name" value="Aspartate Aminotransferase, domain 1"/>
    <property type="match status" value="1"/>
</dbReference>
<dbReference type="HOGENOM" id="CLU_003433_2_2_11"/>
<name>L1MCW1_9CORY</name>
<keyword evidence="2" id="KW-0032">Aminotransferase</keyword>
<dbReference type="STRING" id="1035195.HMPREF9997_02081"/>
<dbReference type="AlphaFoldDB" id="L1MCW1"/>
<organism evidence="2 3">
    <name type="scientific">Corynebacterium durum F0235</name>
    <dbReference type="NCBI Taxonomy" id="1035195"/>
    <lineage>
        <taxon>Bacteria</taxon>
        <taxon>Bacillati</taxon>
        <taxon>Actinomycetota</taxon>
        <taxon>Actinomycetes</taxon>
        <taxon>Mycobacteriales</taxon>
        <taxon>Corynebacteriaceae</taxon>
        <taxon>Corynebacterium</taxon>
    </lineage>
</organism>
<accession>L1MCW1</accession>
<evidence type="ECO:0000259" key="1">
    <source>
        <dbReference type="Pfam" id="PF00266"/>
    </source>
</evidence>
<dbReference type="PATRIC" id="fig|1035195.3.peg.1861"/>
<dbReference type="InterPro" id="IPR015421">
    <property type="entry name" value="PyrdxlP-dep_Trfase_major"/>
</dbReference>
<dbReference type="Gene3D" id="3.40.640.10">
    <property type="entry name" value="Type I PLP-dependent aspartate aminotransferase-like (Major domain)"/>
    <property type="match status" value="1"/>
</dbReference>
<dbReference type="GO" id="GO:0008483">
    <property type="term" value="F:transaminase activity"/>
    <property type="evidence" value="ECO:0007669"/>
    <property type="project" value="UniProtKB-KW"/>
</dbReference>
<evidence type="ECO:0000313" key="3">
    <source>
        <dbReference type="Proteomes" id="UP000010445"/>
    </source>
</evidence>
<dbReference type="InterPro" id="IPR015422">
    <property type="entry name" value="PyrdxlP-dep_Trfase_small"/>
</dbReference>
<dbReference type="PANTHER" id="PTHR43586">
    <property type="entry name" value="CYSTEINE DESULFURASE"/>
    <property type="match status" value="1"/>
</dbReference>
<comment type="caution">
    <text evidence="2">The sequence shown here is derived from an EMBL/GenBank/DDBJ whole genome shotgun (WGS) entry which is preliminary data.</text>
</comment>
<keyword evidence="3" id="KW-1185">Reference proteome</keyword>
<evidence type="ECO:0000313" key="2">
    <source>
        <dbReference type="EMBL" id="EKX88855.1"/>
    </source>
</evidence>
<dbReference type="PANTHER" id="PTHR43586:SF21">
    <property type="entry name" value="PYRIDOXAL PHOSPHATE (PLP)-DEPENDENT ASPARTATE AMINOTRANSFERASE SUPERFAMILY"/>
    <property type="match status" value="1"/>
</dbReference>
<dbReference type="EMBL" id="AMEM01000034">
    <property type="protein sequence ID" value="EKX88855.1"/>
    <property type="molecule type" value="Genomic_DNA"/>
</dbReference>
<dbReference type="Proteomes" id="UP000010445">
    <property type="component" value="Unassembled WGS sequence"/>
</dbReference>
<feature type="domain" description="Aminotransferase class V" evidence="1">
    <location>
        <begin position="69"/>
        <end position="412"/>
    </location>
</feature>
<gene>
    <name evidence="2" type="ORF">HMPREF9997_02081</name>
</gene>
<protein>
    <submittedName>
        <fullName evidence="2">Aminotransferase, class V</fullName>
    </submittedName>
</protein>
<dbReference type="SUPFAM" id="SSF53383">
    <property type="entry name" value="PLP-dependent transferases"/>
    <property type="match status" value="1"/>
</dbReference>
<dbReference type="InterPro" id="IPR015424">
    <property type="entry name" value="PyrdxlP-dep_Trfase"/>
</dbReference>
<dbReference type="InterPro" id="IPR000192">
    <property type="entry name" value="Aminotrans_V_dom"/>
</dbReference>
<proteinExistence type="predicted"/>
<reference evidence="2 3" key="1">
    <citation type="submission" date="2012-05" db="EMBL/GenBank/DDBJ databases">
        <authorList>
            <person name="Weinstock G."/>
            <person name="Sodergren E."/>
            <person name="Lobos E.A."/>
            <person name="Fulton L."/>
            <person name="Fulton R."/>
            <person name="Courtney L."/>
            <person name="Fronick C."/>
            <person name="O'Laughlin M."/>
            <person name="Godfrey J."/>
            <person name="Wilson R.M."/>
            <person name="Miner T."/>
            <person name="Farmer C."/>
            <person name="Delehaunty K."/>
            <person name="Cordes M."/>
            <person name="Minx P."/>
            <person name="Tomlinson C."/>
            <person name="Chen J."/>
            <person name="Wollam A."/>
            <person name="Pepin K.H."/>
            <person name="Bhonagiri V."/>
            <person name="Zhang X."/>
            <person name="Suruliraj S."/>
            <person name="Warren W."/>
            <person name="Mitreva M."/>
            <person name="Mardis E.R."/>
            <person name="Wilson R.K."/>
        </authorList>
    </citation>
    <scope>NUCLEOTIDE SEQUENCE [LARGE SCALE GENOMIC DNA]</scope>
    <source>
        <strain evidence="2 3">F0235</strain>
    </source>
</reference>